<proteinExistence type="predicted"/>
<evidence type="ECO:0008006" key="4">
    <source>
        <dbReference type="Google" id="ProtNLM"/>
    </source>
</evidence>
<evidence type="ECO:0000313" key="3">
    <source>
        <dbReference type="Proteomes" id="UP000277537"/>
    </source>
</evidence>
<evidence type="ECO:0000313" key="2">
    <source>
        <dbReference type="EMBL" id="RSE21210.1"/>
    </source>
</evidence>
<gene>
    <name evidence="2" type="ORF">EGT73_14545</name>
    <name evidence="1" type="ORF">N5C10_03385</name>
</gene>
<accession>A0A3R9H404</accession>
<dbReference type="RefSeq" id="WP_125274703.1">
    <property type="nucleotide sequence ID" value="NZ_CP068187.1"/>
</dbReference>
<evidence type="ECO:0000313" key="1">
    <source>
        <dbReference type="EMBL" id="MDH0968352.1"/>
    </source>
</evidence>
<name>A0A3R9H404_ACIJO</name>
<organism evidence="2 3">
    <name type="scientific">Acinetobacter johnsonii</name>
    <dbReference type="NCBI Taxonomy" id="40214"/>
    <lineage>
        <taxon>Bacteria</taxon>
        <taxon>Pseudomonadati</taxon>
        <taxon>Pseudomonadota</taxon>
        <taxon>Gammaproteobacteria</taxon>
        <taxon>Moraxellales</taxon>
        <taxon>Moraxellaceae</taxon>
        <taxon>Acinetobacter</taxon>
    </lineage>
</organism>
<sequence>MIKQDGIKLTKIEYRTLNSKAQETYNFHKMAAILADYGYNCLWLNDDWNGADCIAVHIDGISDFKIQLKGSISFARKYWAKNIYIAFFEQGDLYIYPHDYILAQVENNIADKTWLEKGTYFQTKITKKFREILEPYKVPKVN</sequence>
<dbReference type="EMBL" id="RHXE01000042">
    <property type="protein sequence ID" value="RSE21210.1"/>
    <property type="molecule type" value="Genomic_DNA"/>
</dbReference>
<dbReference type="AlphaFoldDB" id="A0A3R9H404"/>
<reference evidence="2 3" key="1">
    <citation type="submission" date="2018-10" db="EMBL/GenBank/DDBJ databases">
        <title>Transmission dynamics of multidrug resistant bacteria on intensive care unit surfaces.</title>
        <authorList>
            <person name="D'Souza A.W."/>
            <person name="Potter R.F."/>
            <person name="Wallace M."/>
            <person name="Shupe A."/>
            <person name="Patel S."/>
            <person name="Sun S."/>
            <person name="Gul D."/>
            <person name="Kwon J.H."/>
            <person name="Andleeb S."/>
            <person name="Burnham C.-A.D."/>
            <person name="Dantas G."/>
        </authorList>
    </citation>
    <scope>NUCLEOTIDE SEQUENCE [LARGE SCALE GENOMIC DNA]</scope>
    <source>
        <strain evidence="2 3">AJ_385</strain>
    </source>
</reference>
<dbReference type="Proteomes" id="UP001159915">
    <property type="component" value="Unassembled WGS sequence"/>
</dbReference>
<reference evidence="1" key="2">
    <citation type="submission" date="2022-09" db="EMBL/GenBank/DDBJ databases">
        <title>Intensive care unit water sources are persistently colonized with multi-drug resistant bacteria and are the site of extensive horizontal gene transfer of antibiotic resistance genes.</title>
        <authorList>
            <person name="Diorio-Toth L."/>
        </authorList>
    </citation>
    <scope>NUCLEOTIDE SEQUENCE</scope>
    <source>
        <strain evidence="1">GD03920</strain>
    </source>
</reference>
<protein>
    <recommendedName>
        <fullName evidence="4">DUF4365 domain-containing protein</fullName>
    </recommendedName>
</protein>
<comment type="caution">
    <text evidence="2">The sequence shown here is derived from an EMBL/GenBank/DDBJ whole genome shotgun (WGS) entry which is preliminary data.</text>
</comment>
<dbReference type="Proteomes" id="UP000277537">
    <property type="component" value="Unassembled WGS sequence"/>
</dbReference>
<dbReference type="EMBL" id="JAOCBE010000001">
    <property type="protein sequence ID" value="MDH0968352.1"/>
    <property type="molecule type" value="Genomic_DNA"/>
</dbReference>